<comment type="pathway">
    <text evidence="2">Mycotoxin biosynthesis.</text>
</comment>
<evidence type="ECO:0000256" key="5">
    <source>
        <dbReference type="ARBA" id="ARBA00022832"/>
    </source>
</evidence>
<comment type="pathway">
    <text evidence="3">Lipid metabolism; fatty acid beta-oxidation.</text>
</comment>
<evidence type="ECO:0000313" key="11">
    <source>
        <dbReference type="EMBL" id="KAF1986235.1"/>
    </source>
</evidence>
<dbReference type="FunFam" id="1.10.12.10:FF:000004">
    <property type="entry name" value="Delta3,5-delta2,4-dienoyl-CoA isomerase"/>
    <property type="match status" value="1"/>
</dbReference>
<evidence type="ECO:0000256" key="6">
    <source>
        <dbReference type="ARBA" id="ARBA00022990"/>
    </source>
</evidence>
<name>A0A6G1GZ77_9PEZI</name>
<keyword evidence="9" id="KW-0576">Peroxisome</keyword>
<comment type="subcellular location">
    <subcellularLocation>
        <location evidence="1">Peroxisome</location>
    </subcellularLocation>
</comment>
<evidence type="ECO:0000256" key="2">
    <source>
        <dbReference type="ARBA" id="ARBA00004685"/>
    </source>
</evidence>
<keyword evidence="7" id="KW-0843">Virulence</keyword>
<dbReference type="SUPFAM" id="SSF52096">
    <property type="entry name" value="ClpP/crotonase"/>
    <property type="match status" value="1"/>
</dbReference>
<dbReference type="GO" id="GO:0005739">
    <property type="term" value="C:mitochondrion"/>
    <property type="evidence" value="ECO:0007669"/>
    <property type="project" value="TreeGrafter"/>
</dbReference>
<keyword evidence="12" id="KW-1185">Reference proteome</keyword>
<dbReference type="Proteomes" id="UP000800041">
    <property type="component" value="Unassembled WGS sequence"/>
</dbReference>
<dbReference type="Pfam" id="PF00378">
    <property type="entry name" value="ECH_1"/>
    <property type="match status" value="1"/>
</dbReference>
<evidence type="ECO:0000256" key="7">
    <source>
        <dbReference type="ARBA" id="ARBA00023026"/>
    </source>
</evidence>
<accession>A0A6G1GZ77</accession>
<dbReference type="FunFam" id="3.90.226.10:FF:000024">
    <property type="entry name" value="Delta3,5-delta2,4-dienoyl-CoA isomerase"/>
    <property type="match status" value="1"/>
</dbReference>
<dbReference type="InterPro" id="IPR029045">
    <property type="entry name" value="ClpP/crotonase-like_dom_sf"/>
</dbReference>
<sequence length="283" mass="30563">MGSVAGYNLDYFKVSFPAEYVIHVEINRPEKMNAFIETMWLNLATIFNKISHDPNVRCAILSGSGDKAFTTGLDVQAASQGPILGSAAPGEDTARRGTALRRHILEFQDCITSLERCEKPVITLLHGHAYGLAIDMSLATTIRLAAANTRFCVKEVDIGLAADIGTLSRLPKAVGSFSWCNEVCLTARVFGAEEALRVGLVSGLFKDKAEGVRGAVEMATLISAKSPVAVQGTKEILGWSRDRGVEDGLKYTAVWNAAMLQTSDVKSALLSGLQKRKPTFEKL</sequence>
<dbReference type="UniPathway" id="UPA00659"/>
<protein>
    <submittedName>
        <fullName evidence="11">ClpP/crotonase</fullName>
    </submittedName>
</protein>
<dbReference type="PANTHER" id="PTHR43149:SF1">
    <property type="entry name" value="DELTA(3,5)-DELTA(2,4)-DIENOYL-COA ISOMERASE, MITOCHONDRIAL"/>
    <property type="match status" value="1"/>
</dbReference>
<dbReference type="InterPro" id="IPR045002">
    <property type="entry name" value="Ech1-like"/>
</dbReference>
<keyword evidence="8" id="KW-0443">Lipid metabolism</keyword>
<dbReference type="GO" id="GO:0051750">
    <property type="term" value="F:delta(3,5)-delta(2,4)-dienoyl-CoA isomerase activity"/>
    <property type="evidence" value="ECO:0007669"/>
    <property type="project" value="TreeGrafter"/>
</dbReference>
<dbReference type="EMBL" id="ML977158">
    <property type="protein sequence ID" value="KAF1986235.1"/>
    <property type="molecule type" value="Genomic_DNA"/>
</dbReference>
<dbReference type="GO" id="GO:0005777">
    <property type="term" value="C:peroxisome"/>
    <property type="evidence" value="ECO:0007669"/>
    <property type="project" value="UniProtKB-SubCell"/>
</dbReference>
<evidence type="ECO:0000256" key="4">
    <source>
        <dbReference type="ARBA" id="ARBA00005254"/>
    </source>
</evidence>
<gene>
    <name evidence="11" type="ORF">K402DRAFT_394092</name>
</gene>
<dbReference type="GO" id="GO:0006635">
    <property type="term" value="P:fatty acid beta-oxidation"/>
    <property type="evidence" value="ECO:0007669"/>
    <property type="project" value="UniProtKB-UniPathway"/>
</dbReference>
<keyword evidence="10" id="KW-0413">Isomerase</keyword>
<evidence type="ECO:0000313" key="12">
    <source>
        <dbReference type="Proteomes" id="UP000800041"/>
    </source>
</evidence>
<dbReference type="InterPro" id="IPR014748">
    <property type="entry name" value="Enoyl-CoA_hydra_C"/>
</dbReference>
<organism evidence="11 12">
    <name type="scientific">Aulographum hederae CBS 113979</name>
    <dbReference type="NCBI Taxonomy" id="1176131"/>
    <lineage>
        <taxon>Eukaryota</taxon>
        <taxon>Fungi</taxon>
        <taxon>Dikarya</taxon>
        <taxon>Ascomycota</taxon>
        <taxon>Pezizomycotina</taxon>
        <taxon>Dothideomycetes</taxon>
        <taxon>Pleosporomycetidae</taxon>
        <taxon>Aulographales</taxon>
        <taxon>Aulographaceae</taxon>
    </lineage>
</organism>
<dbReference type="Gene3D" id="3.90.226.10">
    <property type="entry name" value="2-enoyl-CoA Hydratase, Chain A, domain 1"/>
    <property type="match status" value="1"/>
</dbReference>
<comment type="similarity">
    <text evidence="4">Belongs to the enoyl-CoA hydratase/isomerase family.</text>
</comment>
<dbReference type="AlphaFoldDB" id="A0A6G1GZ77"/>
<dbReference type="OrthoDB" id="14970at2759"/>
<dbReference type="InterPro" id="IPR001753">
    <property type="entry name" value="Enoyl-CoA_hydra/iso"/>
</dbReference>
<evidence type="ECO:0000256" key="3">
    <source>
        <dbReference type="ARBA" id="ARBA00005005"/>
    </source>
</evidence>
<proteinExistence type="inferred from homology"/>
<reference evidence="11" key="1">
    <citation type="journal article" date="2020" name="Stud. Mycol.">
        <title>101 Dothideomycetes genomes: a test case for predicting lifestyles and emergence of pathogens.</title>
        <authorList>
            <person name="Haridas S."/>
            <person name="Albert R."/>
            <person name="Binder M."/>
            <person name="Bloem J."/>
            <person name="Labutti K."/>
            <person name="Salamov A."/>
            <person name="Andreopoulos B."/>
            <person name="Baker S."/>
            <person name="Barry K."/>
            <person name="Bills G."/>
            <person name="Bluhm B."/>
            <person name="Cannon C."/>
            <person name="Castanera R."/>
            <person name="Culley D."/>
            <person name="Daum C."/>
            <person name="Ezra D."/>
            <person name="Gonzalez J."/>
            <person name="Henrissat B."/>
            <person name="Kuo A."/>
            <person name="Liang C."/>
            <person name="Lipzen A."/>
            <person name="Lutzoni F."/>
            <person name="Magnuson J."/>
            <person name="Mondo S."/>
            <person name="Nolan M."/>
            <person name="Ohm R."/>
            <person name="Pangilinan J."/>
            <person name="Park H.-J."/>
            <person name="Ramirez L."/>
            <person name="Alfaro M."/>
            <person name="Sun H."/>
            <person name="Tritt A."/>
            <person name="Yoshinaga Y."/>
            <person name="Zwiers L.-H."/>
            <person name="Turgeon B."/>
            <person name="Goodwin S."/>
            <person name="Spatafora J."/>
            <person name="Crous P."/>
            <person name="Grigoriev I."/>
        </authorList>
    </citation>
    <scope>NUCLEOTIDE SEQUENCE</scope>
    <source>
        <strain evidence="11">CBS 113979</strain>
    </source>
</reference>
<dbReference type="CDD" id="cd06558">
    <property type="entry name" value="crotonase-like"/>
    <property type="match status" value="1"/>
</dbReference>
<evidence type="ECO:0000256" key="8">
    <source>
        <dbReference type="ARBA" id="ARBA00023098"/>
    </source>
</evidence>
<keyword evidence="6" id="KW-0007">Acetylation</keyword>
<evidence type="ECO:0000256" key="10">
    <source>
        <dbReference type="ARBA" id="ARBA00023235"/>
    </source>
</evidence>
<dbReference type="PANTHER" id="PTHR43149">
    <property type="entry name" value="ENOYL-COA HYDRATASE"/>
    <property type="match status" value="1"/>
</dbReference>
<evidence type="ECO:0000256" key="1">
    <source>
        <dbReference type="ARBA" id="ARBA00004275"/>
    </source>
</evidence>
<keyword evidence="5" id="KW-0276">Fatty acid metabolism</keyword>
<dbReference type="Gene3D" id="1.10.12.10">
    <property type="entry name" value="Lyase 2-enoyl-coa Hydratase, Chain A, domain 2"/>
    <property type="match status" value="1"/>
</dbReference>
<evidence type="ECO:0000256" key="9">
    <source>
        <dbReference type="ARBA" id="ARBA00023140"/>
    </source>
</evidence>